<comment type="caution">
    <text evidence="3">The sequence shown here is derived from an EMBL/GenBank/DDBJ whole genome shotgun (WGS) entry which is preliminary data.</text>
</comment>
<feature type="transmembrane region" description="Helical" evidence="2">
    <location>
        <begin position="99"/>
        <end position="118"/>
    </location>
</feature>
<dbReference type="Proteomes" id="UP000287171">
    <property type="component" value="Unassembled WGS sequence"/>
</dbReference>
<evidence type="ECO:0000256" key="2">
    <source>
        <dbReference type="SAM" id="Phobius"/>
    </source>
</evidence>
<reference evidence="4" key="1">
    <citation type="submission" date="2018-12" db="EMBL/GenBank/DDBJ databases">
        <title>Tengunoibacter tsumagoiensis gen. nov., sp. nov., Dictyobacter kobayashii sp. nov., D. alpinus sp. nov., and D. joshuensis sp. nov. and description of Dictyobacteraceae fam. nov. within the order Ktedonobacterales isolated from Tengu-no-mugimeshi.</title>
        <authorList>
            <person name="Wang C.M."/>
            <person name="Zheng Y."/>
            <person name="Sakai Y."/>
            <person name="Toyoda A."/>
            <person name="Minakuchi Y."/>
            <person name="Abe K."/>
            <person name="Yokota A."/>
            <person name="Yabe S."/>
        </authorList>
    </citation>
    <scope>NUCLEOTIDE SEQUENCE [LARGE SCALE GENOMIC DNA]</scope>
    <source>
        <strain evidence="4">Uno16</strain>
    </source>
</reference>
<keyword evidence="4" id="KW-1185">Reference proteome</keyword>
<name>A0A402B613_9CHLR</name>
<keyword evidence="2" id="KW-0812">Transmembrane</keyword>
<dbReference type="AlphaFoldDB" id="A0A402B613"/>
<organism evidence="3 4">
    <name type="scientific">Dictyobacter alpinus</name>
    <dbReference type="NCBI Taxonomy" id="2014873"/>
    <lineage>
        <taxon>Bacteria</taxon>
        <taxon>Bacillati</taxon>
        <taxon>Chloroflexota</taxon>
        <taxon>Ktedonobacteria</taxon>
        <taxon>Ktedonobacterales</taxon>
        <taxon>Dictyobacteraceae</taxon>
        <taxon>Dictyobacter</taxon>
    </lineage>
</organism>
<proteinExistence type="predicted"/>
<feature type="region of interest" description="Disordered" evidence="1">
    <location>
        <begin position="1"/>
        <end position="40"/>
    </location>
</feature>
<sequence length="164" mass="18897">MRNNPYPDEPNRVPPTDVLPQRERMADLPPRAVPAPLPASTQETVQEVENAETRQEEARTVRYAIGKLNDFLQWFLVVLEVTLVIRFFLKLIGALQTNLFVGFLYSLTDIAMFPFATIVNPLKISQAQEFEWSTLIAMLIYWLIFWAVRRFLSILISSPEEPTS</sequence>
<evidence type="ECO:0000313" key="4">
    <source>
        <dbReference type="Proteomes" id="UP000287171"/>
    </source>
</evidence>
<dbReference type="EMBL" id="BIFT01000001">
    <property type="protein sequence ID" value="GCE26784.1"/>
    <property type="molecule type" value="Genomic_DNA"/>
</dbReference>
<protein>
    <recommendedName>
        <fullName evidence="5">YggT family protein</fullName>
    </recommendedName>
</protein>
<dbReference type="OrthoDB" id="7059237at2"/>
<dbReference type="RefSeq" id="WP_126627198.1">
    <property type="nucleotide sequence ID" value="NZ_BIFT01000001.1"/>
</dbReference>
<feature type="transmembrane region" description="Helical" evidence="2">
    <location>
        <begin position="130"/>
        <end position="148"/>
    </location>
</feature>
<accession>A0A402B613</accession>
<feature type="transmembrane region" description="Helical" evidence="2">
    <location>
        <begin position="71"/>
        <end position="92"/>
    </location>
</feature>
<keyword evidence="2" id="KW-0472">Membrane</keyword>
<gene>
    <name evidence="3" type="ORF">KDA_22680</name>
</gene>
<evidence type="ECO:0000313" key="3">
    <source>
        <dbReference type="EMBL" id="GCE26784.1"/>
    </source>
</evidence>
<evidence type="ECO:0008006" key="5">
    <source>
        <dbReference type="Google" id="ProtNLM"/>
    </source>
</evidence>
<keyword evidence="2" id="KW-1133">Transmembrane helix</keyword>
<evidence type="ECO:0000256" key="1">
    <source>
        <dbReference type="SAM" id="MobiDB-lite"/>
    </source>
</evidence>